<evidence type="ECO:0000313" key="1">
    <source>
        <dbReference type="EMBL" id="CAD5236258.1"/>
    </source>
</evidence>
<evidence type="ECO:0000313" key="2">
    <source>
        <dbReference type="Proteomes" id="UP000596247"/>
    </source>
</evidence>
<accession>A0A7R8MKE3</accession>
<protein>
    <submittedName>
        <fullName evidence="1">Uncharacterized protein</fullName>
    </submittedName>
</protein>
<reference evidence="1 2" key="1">
    <citation type="submission" date="2020-09" db="EMBL/GenBank/DDBJ databases">
        <authorList>
            <person name="Jameson E."/>
        </authorList>
    </citation>
    <scope>NUCLEOTIDE SEQUENCE [LARGE SCALE GENOMIC DNA]</scope>
</reference>
<dbReference type="EMBL" id="LR881104">
    <property type="protein sequence ID" value="CAD5236258.1"/>
    <property type="molecule type" value="Genomic_DNA"/>
</dbReference>
<dbReference type="Proteomes" id="UP000596247">
    <property type="component" value="Chromosome"/>
</dbReference>
<keyword evidence="2" id="KW-1185">Reference proteome</keyword>
<gene>
    <name evidence="1" type="ORF">LLCLJKAH_00269</name>
</gene>
<sequence length="156" mass="17874">MEGKNNNVDCGVGPNITSGCVEGDCLKSFVRKVLLTSPSPLRPRLCSLDFRDDELRLNYHDWGLPYPESVRLLTSTGKPIKVWNTEYLRKARLYFKELAQFSENGYEIVLIEYLAPEDVWQSLRAGAGSINIHTFRSVEHKCMFNIDDGELQITRF</sequence>
<dbReference type="PROSITE" id="PS51257">
    <property type="entry name" value="PROKAR_LIPOPROTEIN"/>
    <property type="match status" value="1"/>
</dbReference>
<proteinExistence type="predicted"/>
<organism evidence="1 2">
    <name type="scientific">Klebsiella phage vB_KvM-Eowyn</name>
    <dbReference type="NCBI Taxonomy" id="2762819"/>
    <lineage>
        <taxon>Viruses</taxon>
        <taxon>Duplodnaviria</taxon>
        <taxon>Heunggongvirae</taxon>
        <taxon>Uroviricota</taxon>
        <taxon>Caudoviricetes</taxon>
        <taxon>Chimalliviridae</taxon>
        <taxon>Eowynvirus</taxon>
        <taxon>Eowynvirus eowyn</taxon>
    </lineage>
</organism>
<name>A0A7R8MKE3_9CAUD</name>